<proteinExistence type="predicted"/>
<dbReference type="EMBL" id="JAGFBR010000008">
    <property type="protein sequence ID" value="KAH0463169.1"/>
    <property type="molecule type" value="Genomic_DNA"/>
</dbReference>
<dbReference type="AlphaFoldDB" id="A0AAV7GMZ1"/>
<comment type="caution">
    <text evidence="1">The sequence shown here is derived from an EMBL/GenBank/DDBJ whole genome shotgun (WGS) entry which is preliminary data.</text>
</comment>
<keyword evidence="2" id="KW-1185">Reference proteome</keyword>
<gene>
    <name evidence="1" type="ORF">IEQ34_007751</name>
</gene>
<sequence length="117" mass="13053">MGFIYSPRHCFLLVLWAPFVYGTFAGILHFLRLHNLLCYHDNLSIDLEGVFSAQDDDDTPFFQIFPLDGLRATRGFAGGDVKSDHFSILYLSPAGRCLGIFFTDGIFGATNVILSLN</sequence>
<organism evidence="1 2">
    <name type="scientific">Dendrobium chrysotoxum</name>
    <name type="common">Orchid</name>
    <dbReference type="NCBI Taxonomy" id="161865"/>
    <lineage>
        <taxon>Eukaryota</taxon>
        <taxon>Viridiplantae</taxon>
        <taxon>Streptophyta</taxon>
        <taxon>Embryophyta</taxon>
        <taxon>Tracheophyta</taxon>
        <taxon>Spermatophyta</taxon>
        <taxon>Magnoliopsida</taxon>
        <taxon>Liliopsida</taxon>
        <taxon>Asparagales</taxon>
        <taxon>Orchidaceae</taxon>
        <taxon>Epidendroideae</taxon>
        <taxon>Malaxideae</taxon>
        <taxon>Dendrobiinae</taxon>
        <taxon>Dendrobium</taxon>
    </lineage>
</organism>
<evidence type="ECO:0000313" key="2">
    <source>
        <dbReference type="Proteomes" id="UP000775213"/>
    </source>
</evidence>
<dbReference type="Proteomes" id="UP000775213">
    <property type="component" value="Unassembled WGS sequence"/>
</dbReference>
<reference evidence="1 2" key="1">
    <citation type="journal article" date="2021" name="Hortic Res">
        <title>Chromosome-scale assembly of the Dendrobium chrysotoxum genome enhances the understanding of orchid evolution.</title>
        <authorList>
            <person name="Zhang Y."/>
            <person name="Zhang G.Q."/>
            <person name="Zhang D."/>
            <person name="Liu X.D."/>
            <person name="Xu X.Y."/>
            <person name="Sun W.H."/>
            <person name="Yu X."/>
            <person name="Zhu X."/>
            <person name="Wang Z.W."/>
            <person name="Zhao X."/>
            <person name="Zhong W.Y."/>
            <person name="Chen H."/>
            <person name="Yin W.L."/>
            <person name="Huang T."/>
            <person name="Niu S.C."/>
            <person name="Liu Z.J."/>
        </authorList>
    </citation>
    <scope>NUCLEOTIDE SEQUENCE [LARGE SCALE GENOMIC DNA]</scope>
    <source>
        <strain evidence="1">Lindl</strain>
    </source>
</reference>
<protein>
    <submittedName>
        <fullName evidence="1">Uncharacterized protein</fullName>
    </submittedName>
</protein>
<name>A0AAV7GMZ1_DENCH</name>
<accession>A0AAV7GMZ1</accession>
<evidence type="ECO:0000313" key="1">
    <source>
        <dbReference type="EMBL" id="KAH0463169.1"/>
    </source>
</evidence>